<feature type="compositionally biased region" description="Polar residues" evidence="1">
    <location>
        <begin position="117"/>
        <end position="135"/>
    </location>
</feature>
<reference evidence="2" key="1">
    <citation type="submission" date="2021-03" db="EMBL/GenBank/DDBJ databases">
        <title>Draft genome sequence of rust myrtle Austropuccinia psidii MF-1, a brazilian biotype.</title>
        <authorList>
            <person name="Quecine M.C."/>
            <person name="Pachon D.M.R."/>
            <person name="Bonatelli M.L."/>
            <person name="Correr F.H."/>
            <person name="Franceschini L.M."/>
            <person name="Leite T.F."/>
            <person name="Margarido G.R.A."/>
            <person name="Almeida C.A."/>
            <person name="Ferrarezi J.A."/>
            <person name="Labate C.A."/>
        </authorList>
    </citation>
    <scope>NUCLEOTIDE SEQUENCE</scope>
    <source>
        <strain evidence="2">MF-1</strain>
    </source>
</reference>
<dbReference type="Proteomes" id="UP000765509">
    <property type="component" value="Unassembled WGS sequence"/>
</dbReference>
<protein>
    <submittedName>
        <fullName evidence="2">Uncharacterized protein</fullName>
    </submittedName>
</protein>
<keyword evidence="3" id="KW-1185">Reference proteome</keyword>
<sequence>MSPSPARTKPPLSVRITDEPHSRPPEENDHMIIQEVYKSQPGFLTQTQNETQSSILSIIIQKIENLERKETNMTLHTAMSTSMTRLNDRINELTEKQSMMEKVINDLLSKRDKTHEQQATTNNMVSPSLPKSPQTSAPLSFAMITAKTTSMNDTGLPKRPPQVACLNRTQEQNQFKKFHIVIWTKTPSLDTTRLTIATEELNDETFTLDHTHNVFVTQPHLDLTFLQPNCHNRYNTTLRILNSELTHNALLLQESWID</sequence>
<accession>A0A9Q3H4G2</accession>
<feature type="compositionally biased region" description="Basic and acidic residues" evidence="1">
    <location>
        <begin position="16"/>
        <end position="27"/>
    </location>
</feature>
<feature type="region of interest" description="Disordered" evidence="1">
    <location>
        <begin position="1"/>
        <end position="27"/>
    </location>
</feature>
<proteinExistence type="predicted"/>
<feature type="region of interest" description="Disordered" evidence="1">
    <location>
        <begin position="112"/>
        <end position="135"/>
    </location>
</feature>
<dbReference type="EMBL" id="AVOT02009874">
    <property type="protein sequence ID" value="MBW0488980.1"/>
    <property type="molecule type" value="Genomic_DNA"/>
</dbReference>
<comment type="caution">
    <text evidence="2">The sequence shown here is derived from an EMBL/GenBank/DDBJ whole genome shotgun (WGS) entry which is preliminary data.</text>
</comment>
<evidence type="ECO:0000313" key="2">
    <source>
        <dbReference type="EMBL" id="MBW0488980.1"/>
    </source>
</evidence>
<evidence type="ECO:0000256" key="1">
    <source>
        <dbReference type="SAM" id="MobiDB-lite"/>
    </source>
</evidence>
<gene>
    <name evidence="2" type="ORF">O181_028695</name>
</gene>
<name>A0A9Q3H4G2_9BASI</name>
<organism evidence="2 3">
    <name type="scientific">Austropuccinia psidii MF-1</name>
    <dbReference type="NCBI Taxonomy" id="1389203"/>
    <lineage>
        <taxon>Eukaryota</taxon>
        <taxon>Fungi</taxon>
        <taxon>Dikarya</taxon>
        <taxon>Basidiomycota</taxon>
        <taxon>Pucciniomycotina</taxon>
        <taxon>Pucciniomycetes</taxon>
        <taxon>Pucciniales</taxon>
        <taxon>Sphaerophragmiaceae</taxon>
        <taxon>Austropuccinia</taxon>
    </lineage>
</organism>
<evidence type="ECO:0000313" key="3">
    <source>
        <dbReference type="Proteomes" id="UP000765509"/>
    </source>
</evidence>
<dbReference type="AlphaFoldDB" id="A0A9Q3H4G2"/>